<name>A0A4R2BHI9_9BACI</name>
<proteinExistence type="predicted"/>
<dbReference type="EMBL" id="SLVV01000005">
    <property type="protein sequence ID" value="TCN25489.1"/>
    <property type="molecule type" value="Genomic_DNA"/>
</dbReference>
<dbReference type="Proteomes" id="UP000295689">
    <property type="component" value="Unassembled WGS sequence"/>
</dbReference>
<protein>
    <submittedName>
        <fullName evidence="1">Uncharacterized protein DUF4355</fullName>
    </submittedName>
</protein>
<evidence type="ECO:0000313" key="2">
    <source>
        <dbReference type="Proteomes" id="UP000295689"/>
    </source>
</evidence>
<keyword evidence="2" id="KW-1185">Reference proteome</keyword>
<dbReference type="RefSeq" id="WP_132005268.1">
    <property type="nucleotide sequence ID" value="NZ_JABUHM010000003.1"/>
</dbReference>
<accession>A0A4R2BHI9</accession>
<reference evidence="1 2" key="1">
    <citation type="journal article" date="2015" name="Stand. Genomic Sci.">
        <title>Genomic Encyclopedia of Bacterial and Archaeal Type Strains, Phase III: the genomes of soil and plant-associated and newly described type strains.</title>
        <authorList>
            <person name="Whitman W.B."/>
            <person name="Woyke T."/>
            <person name="Klenk H.P."/>
            <person name="Zhou Y."/>
            <person name="Lilburn T.G."/>
            <person name="Beck B.J."/>
            <person name="De Vos P."/>
            <person name="Vandamme P."/>
            <person name="Eisen J.A."/>
            <person name="Garrity G."/>
            <person name="Hugenholtz P."/>
            <person name="Kyrpides N.C."/>
        </authorList>
    </citation>
    <scope>NUCLEOTIDE SEQUENCE [LARGE SCALE GENOMIC DNA]</scope>
    <source>
        <strain evidence="1 2">CV53</strain>
    </source>
</reference>
<gene>
    <name evidence="1" type="ORF">EV146_105146</name>
</gene>
<organism evidence="1 2">
    <name type="scientific">Mesobacillus foraminis</name>
    <dbReference type="NCBI Taxonomy" id="279826"/>
    <lineage>
        <taxon>Bacteria</taxon>
        <taxon>Bacillati</taxon>
        <taxon>Bacillota</taxon>
        <taxon>Bacilli</taxon>
        <taxon>Bacillales</taxon>
        <taxon>Bacillaceae</taxon>
        <taxon>Mesobacillus</taxon>
    </lineage>
</organism>
<dbReference type="AlphaFoldDB" id="A0A4R2BHI9"/>
<dbReference type="InterPro" id="IPR025580">
    <property type="entry name" value="Gp46"/>
</dbReference>
<sequence length="208" mass="24351">MEFKEIKDFIEANKEINDEVKAYLQGFKQFGVDEVSKFVGENEEGKKWFDSQKDKFFSKSLETWKTNNLEKIISDELAKRNPSETPEQKRIRELEDMFKRMESEKVRESLKNKALTIANEKKIPSQILDFFIGQDEESTVSNLDLFEEAMQAFVKLQVDERLKGSYTPPAGGQDPQGITKEQFQKMGYLERVKLQQDNPELYEKLTKN</sequence>
<evidence type="ECO:0000313" key="1">
    <source>
        <dbReference type="EMBL" id="TCN25489.1"/>
    </source>
</evidence>
<dbReference type="Pfam" id="PF14265">
    <property type="entry name" value="DUF4355"/>
    <property type="match status" value="1"/>
</dbReference>
<comment type="caution">
    <text evidence="1">The sequence shown here is derived from an EMBL/GenBank/DDBJ whole genome shotgun (WGS) entry which is preliminary data.</text>
</comment>